<name>A0A975YIV8_9PROT</name>
<comment type="similarity">
    <text evidence="2">Belongs to the CPA3 antiporters (TC 2.A.63) subunit C family.</text>
</comment>
<evidence type="ECO:0000313" key="9">
    <source>
        <dbReference type="Proteomes" id="UP000694001"/>
    </source>
</evidence>
<dbReference type="PANTHER" id="PTHR34583:SF2">
    <property type="entry name" value="ANTIPORTER SUBUNIT MNHC2-RELATED"/>
    <property type="match status" value="1"/>
</dbReference>
<dbReference type="InterPro" id="IPR050601">
    <property type="entry name" value="CPA3_antiporter_subunitC"/>
</dbReference>
<keyword evidence="5 7" id="KW-1133">Transmembrane helix</keyword>
<evidence type="ECO:0000313" key="8">
    <source>
        <dbReference type="EMBL" id="QXM23812.1"/>
    </source>
</evidence>
<reference evidence="8" key="1">
    <citation type="submission" date="2021-06" db="EMBL/GenBank/DDBJ databases">
        <title>Elioraea tepida, sp. nov., a moderately thermophilic aerobic anoxygenic phototrophic bacterium isolated from an alkaline siliceous hot spring mat community in Yellowstone National Park, WY, USA.</title>
        <authorList>
            <person name="Saini M.K."/>
            <person name="Yoshida S."/>
            <person name="Sebastian A."/>
            <person name="Hirose S."/>
            <person name="Hara E."/>
            <person name="Tamaki H."/>
            <person name="Soulier N.T."/>
            <person name="Albert I."/>
            <person name="Hanada S."/>
            <person name="Bryant D.A."/>
            <person name="Tank M."/>
        </authorList>
    </citation>
    <scope>NUCLEOTIDE SEQUENCE</scope>
    <source>
        <strain evidence="8">MS-P2</strain>
    </source>
</reference>
<feature type="transmembrane region" description="Helical" evidence="7">
    <location>
        <begin position="28"/>
        <end position="46"/>
    </location>
</feature>
<keyword evidence="4 7" id="KW-0812">Transmembrane</keyword>
<dbReference type="PANTHER" id="PTHR34583">
    <property type="entry name" value="ANTIPORTER SUBUNIT MNHC2-RELATED"/>
    <property type="match status" value="1"/>
</dbReference>
<comment type="subcellular location">
    <subcellularLocation>
        <location evidence="1">Cell membrane</location>
        <topology evidence="1">Multi-pass membrane protein</topology>
    </subcellularLocation>
</comment>
<sequence>MEATLAILIGVLVAVAVWLMLSRNLVRFLLGFAMLSNAVNLAMFVAGRLTPSAPPLVQEGAEGFASAFANPLPQALVLTAIVIGFGLLAFALVLTWQAQARLGTVRTDEMRVAEPPPAREAK</sequence>
<evidence type="ECO:0000256" key="5">
    <source>
        <dbReference type="ARBA" id="ARBA00022989"/>
    </source>
</evidence>
<evidence type="ECO:0000256" key="6">
    <source>
        <dbReference type="ARBA" id="ARBA00023136"/>
    </source>
</evidence>
<evidence type="ECO:0000256" key="1">
    <source>
        <dbReference type="ARBA" id="ARBA00004651"/>
    </source>
</evidence>
<evidence type="ECO:0000256" key="7">
    <source>
        <dbReference type="SAM" id="Phobius"/>
    </source>
</evidence>
<evidence type="ECO:0000256" key="2">
    <source>
        <dbReference type="ARBA" id="ARBA00010388"/>
    </source>
</evidence>
<dbReference type="NCBIfam" id="NF009301">
    <property type="entry name" value="PRK12658.1"/>
    <property type="match status" value="1"/>
</dbReference>
<dbReference type="EMBL" id="CP076448">
    <property type="protein sequence ID" value="QXM23812.1"/>
    <property type="molecule type" value="Genomic_DNA"/>
</dbReference>
<dbReference type="KEGG" id="elio:KO353_10925"/>
<keyword evidence="6 7" id="KW-0472">Membrane</keyword>
<feature type="transmembrane region" description="Helical" evidence="7">
    <location>
        <begin position="75"/>
        <end position="96"/>
    </location>
</feature>
<evidence type="ECO:0000256" key="3">
    <source>
        <dbReference type="ARBA" id="ARBA00022475"/>
    </source>
</evidence>
<protein>
    <submittedName>
        <fullName evidence="8">Na+/H+ antiporter subunit C</fullName>
    </submittedName>
</protein>
<proteinExistence type="inferred from homology"/>
<gene>
    <name evidence="8" type="ORF">KO353_10925</name>
</gene>
<feature type="transmembrane region" description="Helical" evidence="7">
    <location>
        <begin position="6"/>
        <end position="21"/>
    </location>
</feature>
<dbReference type="AlphaFoldDB" id="A0A975YIV8"/>
<dbReference type="Pfam" id="PF00420">
    <property type="entry name" value="Oxidored_q2"/>
    <property type="match status" value="1"/>
</dbReference>
<dbReference type="InterPro" id="IPR039428">
    <property type="entry name" value="NUOK/Mnh_C1-like"/>
</dbReference>
<keyword evidence="3" id="KW-1003">Cell membrane</keyword>
<dbReference type="RefSeq" id="WP_218284722.1">
    <property type="nucleotide sequence ID" value="NZ_CP076448.1"/>
</dbReference>
<dbReference type="GO" id="GO:0005886">
    <property type="term" value="C:plasma membrane"/>
    <property type="evidence" value="ECO:0007669"/>
    <property type="project" value="UniProtKB-SubCell"/>
</dbReference>
<accession>A0A975YIV8</accession>
<organism evidence="8 9">
    <name type="scientific">Elioraea tepida</name>
    <dbReference type="NCBI Taxonomy" id="2843330"/>
    <lineage>
        <taxon>Bacteria</taxon>
        <taxon>Pseudomonadati</taxon>
        <taxon>Pseudomonadota</taxon>
        <taxon>Alphaproteobacteria</taxon>
        <taxon>Acetobacterales</taxon>
        <taxon>Elioraeaceae</taxon>
        <taxon>Elioraea</taxon>
    </lineage>
</organism>
<keyword evidence="9" id="KW-1185">Reference proteome</keyword>
<evidence type="ECO:0000256" key="4">
    <source>
        <dbReference type="ARBA" id="ARBA00022692"/>
    </source>
</evidence>
<dbReference type="Proteomes" id="UP000694001">
    <property type="component" value="Chromosome"/>
</dbReference>